<dbReference type="InterPro" id="IPR050179">
    <property type="entry name" value="Trans_hexapeptide_repeat"/>
</dbReference>
<dbReference type="InterPro" id="IPR001451">
    <property type="entry name" value="Hexapep"/>
</dbReference>
<evidence type="ECO:0000313" key="2">
    <source>
        <dbReference type="Proteomes" id="UP000199258"/>
    </source>
</evidence>
<name>A0A1G8IN34_9MICC</name>
<dbReference type="STRING" id="335973.SAMN04488693_10784"/>
<protein>
    <recommendedName>
        <fullName evidence="3">Phosphonate metabolim protein, transferase hexapeptide repeat family</fullName>
    </recommendedName>
</protein>
<reference evidence="1 2" key="1">
    <citation type="submission" date="2016-10" db="EMBL/GenBank/DDBJ databases">
        <authorList>
            <person name="de Groot N.N."/>
        </authorList>
    </citation>
    <scope>NUCLEOTIDE SEQUENCE [LARGE SCALE GENOMIC DNA]</scope>
    <source>
        <strain evidence="1 2">NP_1H</strain>
    </source>
</reference>
<dbReference type="SUPFAM" id="SSF51161">
    <property type="entry name" value="Trimeric LpxA-like enzymes"/>
    <property type="match status" value="1"/>
</dbReference>
<dbReference type="PANTHER" id="PTHR43300">
    <property type="entry name" value="ACETYLTRANSFERASE"/>
    <property type="match status" value="1"/>
</dbReference>
<dbReference type="PANTHER" id="PTHR43300:SF11">
    <property type="entry name" value="ACETYLTRANSFERASE RV3034C-RELATED"/>
    <property type="match status" value="1"/>
</dbReference>
<dbReference type="Gene3D" id="2.160.10.10">
    <property type="entry name" value="Hexapeptide repeat proteins"/>
    <property type="match status" value="1"/>
</dbReference>
<dbReference type="InterPro" id="IPR017694">
    <property type="entry name" value="Phosphonate_tfrase_rpt"/>
</dbReference>
<evidence type="ECO:0000313" key="1">
    <source>
        <dbReference type="EMBL" id="SDI20325.1"/>
    </source>
</evidence>
<dbReference type="AlphaFoldDB" id="A0A1G8IN34"/>
<dbReference type="Proteomes" id="UP000199258">
    <property type="component" value="Unassembled WGS sequence"/>
</dbReference>
<sequence>MEKVRVMAAGDAVGLEAAASPGAHLPEAGTVYEGSTVVDSVLGRYTEVGQGSRLADVDFGDYSYCDRYCDFANTTVGRFSNIASFVRIGATDHPLDRASLHHFMYRSAKYWPDAADDAGWFAERRSRRTTIGHDTWIGHGAQVKPDVAVSNGAVIASGAIVTKEVPPYAIVAGVPARVIRFRQPPEIVERLERLAWWDWDHDMLRDRLDHFRSLSIVAFLDRYEP</sequence>
<gene>
    <name evidence="1" type="ORF">SAMN04488693_10784</name>
</gene>
<proteinExistence type="predicted"/>
<dbReference type="Pfam" id="PF00132">
    <property type="entry name" value="Hexapep"/>
    <property type="match status" value="1"/>
</dbReference>
<dbReference type="NCBIfam" id="TIGR03308">
    <property type="entry name" value="phn_thr-fam"/>
    <property type="match status" value="1"/>
</dbReference>
<keyword evidence="2" id="KW-1185">Reference proteome</keyword>
<dbReference type="CDD" id="cd03349">
    <property type="entry name" value="LbH_XAT"/>
    <property type="match status" value="1"/>
</dbReference>
<dbReference type="RefSeq" id="WP_245702780.1">
    <property type="nucleotide sequence ID" value="NZ_FNDT01000007.1"/>
</dbReference>
<dbReference type="InterPro" id="IPR011004">
    <property type="entry name" value="Trimer_LpxA-like_sf"/>
</dbReference>
<organism evidence="1 2">
    <name type="scientific">Arthrobacter subterraneus</name>
    <dbReference type="NCBI Taxonomy" id="335973"/>
    <lineage>
        <taxon>Bacteria</taxon>
        <taxon>Bacillati</taxon>
        <taxon>Actinomycetota</taxon>
        <taxon>Actinomycetes</taxon>
        <taxon>Micrococcales</taxon>
        <taxon>Micrococcaceae</taxon>
        <taxon>Arthrobacter</taxon>
    </lineage>
</organism>
<dbReference type="EMBL" id="FNDT01000007">
    <property type="protein sequence ID" value="SDI20325.1"/>
    <property type="molecule type" value="Genomic_DNA"/>
</dbReference>
<accession>A0A1G8IN34</accession>
<evidence type="ECO:0008006" key="3">
    <source>
        <dbReference type="Google" id="ProtNLM"/>
    </source>
</evidence>